<dbReference type="FunFam" id="2.60.40.10:FF:000495">
    <property type="entry name" value="Periplasmic beta-glucosidase"/>
    <property type="match status" value="1"/>
</dbReference>
<dbReference type="PANTHER" id="PTHR42715:SF10">
    <property type="entry name" value="BETA-GLUCOSIDASE"/>
    <property type="match status" value="1"/>
</dbReference>
<dbReference type="SUPFAM" id="SSF51445">
    <property type="entry name" value="(Trans)glycosidases"/>
    <property type="match status" value="1"/>
</dbReference>
<accession>A0A317QQ38</accession>
<dbReference type="InterPro" id="IPR017853">
    <property type="entry name" value="GH"/>
</dbReference>
<keyword evidence="9" id="KW-1185">Reference proteome</keyword>
<dbReference type="Proteomes" id="UP000246661">
    <property type="component" value="Unassembled WGS sequence"/>
</dbReference>
<dbReference type="SUPFAM" id="SSF52279">
    <property type="entry name" value="Beta-D-glucan exohydrolase, C-terminal domain"/>
    <property type="match status" value="1"/>
</dbReference>
<evidence type="ECO:0000256" key="5">
    <source>
        <dbReference type="ARBA" id="ARBA00074219"/>
    </source>
</evidence>
<evidence type="ECO:0000313" key="8">
    <source>
        <dbReference type="EMBL" id="PWW24997.1"/>
    </source>
</evidence>
<dbReference type="Gene3D" id="2.60.40.10">
    <property type="entry name" value="Immunoglobulins"/>
    <property type="match status" value="1"/>
</dbReference>
<dbReference type="InterPro" id="IPR026891">
    <property type="entry name" value="Fn3-like"/>
</dbReference>
<feature type="domain" description="Fibronectin type III-like" evidence="7">
    <location>
        <begin position="580"/>
        <end position="650"/>
    </location>
</feature>
<dbReference type="InterPro" id="IPR019800">
    <property type="entry name" value="Glyco_hydro_3_AS"/>
</dbReference>
<evidence type="ECO:0000256" key="4">
    <source>
        <dbReference type="ARBA" id="ARBA00058905"/>
    </source>
</evidence>
<organism evidence="8 9">
    <name type="scientific">Geodermatophilus normandii</name>
    <dbReference type="NCBI Taxonomy" id="1137989"/>
    <lineage>
        <taxon>Bacteria</taxon>
        <taxon>Bacillati</taxon>
        <taxon>Actinomycetota</taxon>
        <taxon>Actinomycetes</taxon>
        <taxon>Geodermatophilales</taxon>
        <taxon>Geodermatophilaceae</taxon>
        <taxon>Geodermatophilus</taxon>
    </lineage>
</organism>
<dbReference type="GO" id="GO:0008422">
    <property type="term" value="F:beta-glucosidase activity"/>
    <property type="evidence" value="ECO:0007669"/>
    <property type="project" value="UniProtKB-ARBA"/>
</dbReference>
<evidence type="ECO:0000259" key="7">
    <source>
        <dbReference type="SMART" id="SM01217"/>
    </source>
</evidence>
<dbReference type="Gene3D" id="3.20.20.300">
    <property type="entry name" value="Glycoside hydrolase, family 3, N-terminal domain"/>
    <property type="match status" value="1"/>
</dbReference>
<evidence type="ECO:0000313" key="9">
    <source>
        <dbReference type="Proteomes" id="UP000246661"/>
    </source>
</evidence>
<evidence type="ECO:0000256" key="6">
    <source>
        <dbReference type="RuleBase" id="RU361161"/>
    </source>
</evidence>
<dbReference type="Pfam" id="PF14310">
    <property type="entry name" value="Fn3-like"/>
    <property type="match status" value="1"/>
</dbReference>
<keyword evidence="6" id="KW-0326">Glycosidase</keyword>
<gene>
    <name evidence="8" type="ORF">JD79_04191</name>
</gene>
<dbReference type="EMBL" id="QGTX01000001">
    <property type="protein sequence ID" value="PWW24997.1"/>
    <property type="molecule type" value="Genomic_DNA"/>
</dbReference>
<dbReference type="GO" id="GO:0005975">
    <property type="term" value="P:carbohydrate metabolic process"/>
    <property type="evidence" value="ECO:0007669"/>
    <property type="project" value="InterPro"/>
</dbReference>
<dbReference type="InterPro" id="IPR036962">
    <property type="entry name" value="Glyco_hydro_3_N_sf"/>
</dbReference>
<dbReference type="PROSITE" id="PS00775">
    <property type="entry name" value="GLYCOSYL_HYDROL_F3"/>
    <property type="match status" value="1"/>
</dbReference>
<dbReference type="SMART" id="SM01217">
    <property type="entry name" value="Fn3_like"/>
    <property type="match status" value="1"/>
</dbReference>
<name>A0A317QQ38_9ACTN</name>
<evidence type="ECO:0000256" key="2">
    <source>
        <dbReference type="ARBA" id="ARBA00022801"/>
    </source>
</evidence>
<dbReference type="AlphaFoldDB" id="A0A317QQ38"/>
<comment type="caution">
    <text evidence="8">The sequence shown here is derived from an EMBL/GenBank/DDBJ whole genome shotgun (WGS) entry which is preliminary data.</text>
</comment>
<keyword evidence="2 6" id="KW-0378">Hydrolase</keyword>
<keyword evidence="3" id="KW-0119">Carbohydrate metabolism</keyword>
<dbReference type="OrthoDB" id="9803863at2"/>
<dbReference type="Pfam" id="PF01915">
    <property type="entry name" value="Glyco_hydro_3_C"/>
    <property type="match status" value="1"/>
</dbReference>
<sequence length="746" mass="78563">MTSATPPDRSDLDALPLETKAALLSGQDFWSTPAVEAAGLPSVVLTDGPHGVRRQEGDFDRIGLLRSVPATCFPPAVGVGSSWDPDVAERVGAAVGREARALGVPVVLGPGVNVKRSPLGGRNFEYYSEDPLLTGVLGAAHVRGQQAAGAGASVKHFAANNQETQRMQVSADVDERTLREIYLPAFERIVTEARPATVMCAYNKVNGVYASQNHWLLTEVLREQWGFEGVVVSDWGAVDDRVAALRAGLDLQMPGDAGAGNRLVVEAVRSGELDEEFVDRSARRVAALADLVAEPAGAFDVDAHHALARELAAQCAVLLKNDGAVLPLAPGTRVAVVGEFARTPRYQGGGSSHVNATRVDDALTALREALPAVSFAPGFSLDGPGDSLREEAVALARDADVTVVFAGLAEDDESEGFDRATIDLPAVQVELIRAVAAASARTVVVLSSGGIVSLEGWHDDVDAVLAGFLLGQAGGSALADLLTGAVSPSGRLAESIPLRLEDNPSFLDFPGEQGHVRYGEGVMVGYRHYTTVGRPVRYPFGHGLGYTTVDTSGLRVTATGDDTALVSVTVTNTGERAGRHVVQVYVATTAGPVRRPARELRAFTKVALEPGESRTVELELDRRAFAYWDVREGGWVVAPGEYTVQVGASAAEVLAEETVTLAGDTVVPELTLGSSVAEWFEHPVVGPQLLEGFLASMPDGAAEMHAGMLQMIGSMPMRRFAADFGSAIPPAELDRLVAVARDARAT</sequence>
<comment type="function">
    <text evidence="4">Catalyzes the hydrolysis of a non-reducing terminal alpha-L-arabinopyranosidic linkage in ginsenoside Rb2 (alpha-L-arabinopyranosyl-(1-&gt;6)-alpha-D-glucopyranosyl) to release alpha-D-glucopyranosyl (Rd). It is not able to hydrolyze alpha-L-arabinofuranosyl-(1-&gt;6)-alpha-D-glucopyranosyl (Rc).</text>
</comment>
<dbReference type="PRINTS" id="PR00133">
    <property type="entry name" value="GLHYDRLASE3"/>
</dbReference>
<dbReference type="Pfam" id="PF00933">
    <property type="entry name" value="Glyco_hydro_3"/>
    <property type="match status" value="1"/>
</dbReference>
<reference evidence="9" key="1">
    <citation type="submission" date="2018-05" db="EMBL/GenBank/DDBJ databases">
        <authorList>
            <person name="Klenk H.-P."/>
            <person name="Huntemann M."/>
            <person name="Clum A."/>
            <person name="Pillay M."/>
            <person name="Palaniappan K."/>
            <person name="Varghese N."/>
            <person name="Mikhailova N."/>
            <person name="Stamatis D."/>
            <person name="Reddy T."/>
            <person name="Daum C."/>
            <person name="Shapiro N."/>
            <person name="Ivanova N."/>
            <person name="Kyrpides N."/>
            <person name="Woyke T."/>
        </authorList>
    </citation>
    <scope>NUCLEOTIDE SEQUENCE [LARGE SCALE GENOMIC DNA]</scope>
    <source>
        <strain evidence="9">DSM 45417</strain>
    </source>
</reference>
<dbReference type="InterPro" id="IPR013783">
    <property type="entry name" value="Ig-like_fold"/>
</dbReference>
<dbReference type="InterPro" id="IPR001764">
    <property type="entry name" value="Glyco_hydro_3_N"/>
</dbReference>
<comment type="similarity">
    <text evidence="1 6">Belongs to the glycosyl hydrolase 3 family.</text>
</comment>
<dbReference type="InterPro" id="IPR002772">
    <property type="entry name" value="Glyco_hydro_3_C"/>
</dbReference>
<evidence type="ECO:0000256" key="3">
    <source>
        <dbReference type="ARBA" id="ARBA00023277"/>
    </source>
</evidence>
<dbReference type="InterPro" id="IPR036881">
    <property type="entry name" value="Glyco_hydro_3_C_sf"/>
</dbReference>
<dbReference type="Gene3D" id="3.40.50.1700">
    <property type="entry name" value="Glycoside hydrolase family 3 C-terminal domain"/>
    <property type="match status" value="1"/>
</dbReference>
<dbReference type="PANTHER" id="PTHR42715">
    <property type="entry name" value="BETA-GLUCOSIDASE"/>
    <property type="match status" value="1"/>
</dbReference>
<dbReference type="RefSeq" id="WP_110007041.1">
    <property type="nucleotide sequence ID" value="NZ_QGTX01000001.1"/>
</dbReference>
<protein>
    <recommendedName>
        <fullName evidence="5">Exo-alpha-(1-&gt;6)-L-arabinopyranosidase</fullName>
    </recommendedName>
</protein>
<dbReference type="InterPro" id="IPR050288">
    <property type="entry name" value="Cellulose_deg_GH3"/>
</dbReference>
<proteinExistence type="inferred from homology"/>
<evidence type="ECO:0000256" key="1">
    <source>
        <dbReference type="ARBA" id="ARBA00005336"/>
    </source>
</evidence>